<dbReference type="GO" id="GO:0005315">
    <property type="term" value="F:phosphate transmembrane transporter activity"/>
    <property type="evidence" value="ECO:0007669"/>
    <property type="project" value="InterPro"/>
</dbReference>
<dbReference type="Gene3D" id="1.10.3720.10">
    <property type="entry name" value="MetI-like"/>
    <property type="match status" value="1"/>
</dbReference>
<keyword evidence="4 5" id="KW-0472">Membrane</keyword>
<dbReference type="EMBL" id="CASHTH010002829">
    <property type="protein sequence ID" value="CAI8035871.1"/>
    <property type="molecule type" value="Genomic_DNA"/>
</dbReference>
<evidence type="ECO:0000256" key="3">
    <source>
        <dbReference type="ARBA" id="ARBA00022989"/>
    </source>
</evidence>
<feature type="transmembrane region" description="Helical" evidence="5">
    <location>
        <begin position="37"/>
        <end position="69"/>
    </location>
</feature>
<organism evidence="7 8">
    <name type="scientific">Geodia barretti</name>
    <name type="common">Barrett's horny sponge</name>
    <dbReference type="NCBI Taxonomy" id="519541"/>
    <lineage>
        <taxon>Eukaryota</taxon>
        <taxon>Metazoa</taxon>
        <taxon>Porifera</taxon>
        <taxon>Demospongiae</taxon>
        <taxon>Heteroscleromorpha</taxon>
        <taxon>Tetractinellida</taxon>
        <taxon>Astrophorina</taxon>
        <taxon>Geodiidae</taxon>
        <taxon>Geodia</taxon>
    </lineage>
</organism>
<evidence type="ECO:0000256" key="5">
    <source>
        <dbReference type="SAM" id="Phobius"/>
    </source>
</evidence>
<evidence type="ECO:0000256" key="1">
    <source>
        <dbReference type="ARBA" id="ARBA00004141"/>
    </source>
</evidence>
<sequence>MQRTIGQSQESVEATSSSRVELPRMRRRKGDSLEGRIVRWIFFGCALISILTTLGIIFTLVSQAIGFFVEVSVWDFLTGTRWTPILKPRAYGVLPLVGGTLLIAAIAAMVALPVGLAAAIFLSEYAPNKVRRIVKPVLEILAGIPTVVYGYFALTFVTPLLQILFPEMLVFNALSAGIVMGVMIIPMVSSLSEDAMNSVPNSLRNAAYALGATRVEVSLRVVVPAALSGIVASFIIAISRAIGETMLVTIAAGATPNLTLNPLESIQTMTAFIVQLSLGETPHGSLEYNTIFAVGLLLFLITLAMNLMGHFIVKRWREKY</sequence>
<feature type="transmembrane region" description="Helical" evidence="5">
    <location>
        <begin position="221"/>
        <end position="242"/>
    </location>
</feature>
<evidence type="ECO:0000256" key="4">
    <source>
        <dbReference type="ARBA" id="ARBA00023136"/>
    </source>
</evidence>
<feature type="transmembrane region" description="Helical" evidence="5">
    <location>
        <begin position="89"/>
        <end position="122"/>
    </location>
</feature>
<dbReference type="CDD" id="cd06261">
    <property type="entry name" value="TM_PBP2"/>
    <property type="match status" value="1"/>
</dbReference>
<keyword evidence="2 5" id="KW-0812">Transmembrane</keyword>
<protein>
    <submittedName>
        <fullName evidence="7">Probable ABC transporter permease protein YqgH</fullName>
    </submittedName>
</protein>
<keyword evidence="3 5" id="KW-1133">Transmembrane helix</keyword>
<accession>A0AA35SW55</accession>
<dbReference type="Proteomes" id="UP001174909">
    <property type="component" value="Unassembled WGS sequence"/>
</dbReference>
<evidence type="ECO:0000256" key="2">
    <source>
        <dbReference type="ARBA" id="ARBA00022692"/>
    </source>
</evidence>
<proteinExistence type="predicted"/>
<dbReference type="Pfam" id="PF00528">
    <property type="entry name" value="BPD_transp_1"/>
    <property type="match status" value="1"/>
</dbReference>
<evidence type="ECO:0000313" key="8">
    <source>
        <dbReference type="Proteomes" id="UP001174909"/>
    </source>
</evidence>
<dbReference type="NCBIfam" id="TIGR02138">
    <property type="entry name" value="phosphate_pstC"/>
    <property type="match status" value="1"/>
</dbReference>
<dbReference type="GO" id="GO:0016020">
    <property type="term" value="C:membrane"/>
    <property type="evidence" value="ECO:0007669"/>
    <property type="project" value="UniProtKB-SubCell"/>
</dbReference>
<comment type="caution">
    <text evidence="7">The sequence shown here is derived from an EMBL/GenBank/DDBJ whole genome shotgun (WGS) entry which is preliminary data.</text>
</comment>
<feature type="transmembrane region" description="Helical" evidence="5">
    <location>
        <begin position="291"/>
        <end position="313"/>
    </location>
</feature>
<dbReference type="GO" id="GO:0006817">
    <property type="term" value="P:phosphate ion transport"/>
    <property type="evidence" value="ECO:0007669"/>
    <property type="project" value="InterPro"/>
</dbReference>
<keyword evidence="8" id="KW-1185">Reference proteome</keyword>
<evidence type="ECO:0000313" key="7">
    <source>
        <dbReference type="EMBL" id="CAI8035871.1"/>
    </source>
</evidence>
<reference evidence="7" key="1">
    <citation type="submission" date="2023-03" db="EMBL/GenBank/DDBJ databases">
        <authorList>
            <person name="Steffen K."/>
            <person name="Cardenas P."/>
        </authorList>
    </citation>
    <scope>NUCLEOTIDE SEQUENCE</scope>
</reference>
<evidence type="ECO:0000259" key="6">
    <source>
        <dbReference type="PROSITE" id="PS50928"/>
    </source>
</evidence>
<dbReference type="AlphaFoldDB" id="A0AA35SW55"/>
<dbReference type="InterPro" id="IPR011864">
    <property type="entry name" value="Phosphate_PstC"/>
</dbReference>
<comment type="subcellular location">
    <subcellularLocation>
        <location evidence="1">Membrane</location>
        <topology evidence="1">Multi-pass membrane protein</topology>
    </subcellularLocation>
</comment>
<dbReference type="InterPro" id="IPR000515">
    <property type="entry name" value="MetI-like"/>
</dbReference>
<dbReference type="SUPFAM" id="SSF161098">
    <property type="entry name" value="MetI-like"/>
    <property type="match status" value="1"/>
</dbReference>
<feature type="domain" description="ABC transmembrane type-1" evidence="6">
    <location>
        <begin position="97"/>
        <end position="309"/>
    </location>
</feature>
<name>A0AA35SW55_GEOBA</name>
<gene>
    <name evidence="7" type="ORF">GBAR_LOCUS20122</name>
</gene>
<dbReference type="PANTHER" id="PTHR42727">
    <property type="entry name" value="PHOSPHATE TRANSPORT SYSTEM PERMEASE PROTEIN"/>
    <property type="match status" value="1"/>
</dbReference>
<feature type="transmembrane region" description="Helical" evidence="5">
    <location>
        <begin position="134"/>
        <end position="157"/>
    </location>
</feature>
<dbReference type="PANTHER" id="PTHR42727:SF1">
    <property type="entry name" value="PHOSPHATE TRANSPORT SYSTEM PERMEASE"/>
    <property type="match status" value="1"/>
</dbReference>
<feature type="transmembrane region" description="Helical" evidence="5">
    <location>
        <begin position="169"/>
        <end position="188"/>
    </location>
</feature>
<dbReference type="InterPro" id="IPR035906">
    <property type="entry name" value="MetI-like_sf"/>
</dbReference>
<dbReference type="PROSITE" id="PS50928">
    <property type="entry name" value="ABC_TM1"/>
    <property type="match status" value="1"/>
</dbReference>